<sequence>MSAEQLTRPTVCVAPTARSKCQSCSEKIESGSQRVGMPARHAGLSVTRWLHPVCFVNNLLVDTAPSSRAKCAGDGTPIAKGEPRLLMRLISCEGDARAQKIYKPQNAYSLIQELRKIEGVGSLKADSIAGMDTLSKEQQKWVRDALSGKKLDAAKVPIVEAAPKAASKRKLPPEDAGDKGAEAKVAKTPKKGSKSKPKPREEISSVEPSESEVFEAVD</sequence>
<dbReference type="InterPro" id="IPR036957">
    <property type="entry name" value="Znf_PARP_sf"/>
</dbReference>
<dbReference type="PROSITE" id="PS50064">
    <property type="entry name" value="ZF_PARP_2"/>
    <property type="match status" value="1"/>
</dbReference>
<name>A0A7S4F5Y0_CHRCT</name>
<dbReference type="GO" id="GO:0005634">
    <property type="term" value="C:nucleus"/>
    <property type="evidence" value="ECO:0007669"/>
    <property type="project" value="UniProtKB-SubCell"/>
</dbReference>
<gene>
    <name evidence="8" type="ORF">PCAR00345_LOCUS27051</name>
</gene>
<keyword evidence="4" id="KW-0862">Zinc</keyword>
<dbReference type="SMART" id="SM01336">
    <property type="entry name" value="zf-PARP"/>
    <property type="match status" value="1"/>
</dbReference>
<evidence type="ECO:0000256" key="5">
    <source>
        <dbReference type="ARBA" id="ARBA00023242"/>
    </source>
</evidence>
<evidence type="ECO:0000256" key="1">
    <source>
        <dbReference type="ARBA" id="ARBA00004123"/>
    </source>
</evidence>
<evidence type="ECO:0000256" key="2">
    <source>
        <dbReference type="ARBA" id="ARBA00022723"/>
    </source>
</evidence>
<proteinExistence type="predicted"/>
<dbReference type="GO" id="GO:0008270">
    <property type="term" value="F:zinc ion binding"/>
    <property type="evidence" value="ECO:0007669"/>
    <property type="project" value="UniProtKB-KW"/>
</dbReference>
<keyword evidence="2" id="KW-0479">Metal-binding</keyword>
<feature type="compositionally biased region" description="Basic residues" evidence="6">
    <location>
        <begin position="187"/>
        <end position="197"/>
    </location>
</feature>
<feature type="region of interest" description="Disordered" evidence="6">
    <location>
        <begin position="162"/>
        <end position="218"/>
    </location>
</feature>
<evidence type="ECO:0000313" key="8">
    <source>
        <dbReference type="EMBL" id="CAE0774417.1"/>
    </source>
</evidence>
<accession>A0A7S4F5Y0</accession>
<reference evidence="8" key="1">
    <citation type="submission" date="2021-01" db="EMBL/GenBank/DDBJ databases">
        <authorList>
            <person name="Corre E."/>
            <person name="Pelletier E."/>
            <person name="Niang G."/>
            <person name="Scheremetjew M."/>
            <person name="Finn R."/>
            <person name="Kale V."/>
            <person name="Holt S."/>
            <person name="Cochrane G."/>
            <person name="Meng A."/>
            <person name="Brown T."/>
            <person name="Cohen L."/>
        </authorList>
    </citation>
    <scope>NUCLEOTIDE SEQUENCE</scope>
    <source>
        <strain evidence="8">CCMP645</strain>
    </source>
</reference>
<feature type="compositionally biased region" description="Basic and acidic residues" evidence="6">
    <location>
        <begin position="171"/>
        <end position="185"/>
    </location>
</feature>
<feature type="domain" description="PARP-type" evidence="7">
    <location>
        <begin position="14"/>
        <end position="70"/>
    </location>
</feature>
<dbReference type="Gene3D" id="3.30.1740.10">
    <property type="entry name" value="Zinc finger, PARP-type"/>
    <property type="match status" value="2"/>
</dbReference>
<evidence type="ECO:0000259" key="7">
    <source>
        <dbReference type="PROSITE" id="PS50064"/>
    </source>
</evidence>
<dbReference type="AlphaFoldDB" id="A0A7S4F5Y0"/>
<protein>
    <recommendedName>
        <fullName evidence="7">PARP-type domain-containing protein</fullName>
    </recommendedName>
</protein>
<dbReference type="EMBL" id="HBIZ01042336">
    <property type="protein sequence ID" value="CAE0774417.1"/>
    <property type="molecule type" value="Transcribed_RNA"/>
</dbReference>
<organism evidence="8">
    <name type="scientific">Chrysotila carterae</name>
    <name type="common">Marine alga</name>
    <name type="synonym">Syracosphaera carterae</name>
    <dbReference type="NCBI Taxonomy" id="13221"/>
    <lineage>
        <taxon>Eukaryota</taxon>
        <taxon>Haptista</taxon>
        <taxon>Haptophyta</taxon>
        <taxon>Prymnesiophyceae</taxon>
        <taxon>Isochrysidales</taxon>
        <taxon>Isochrysidaceae</taxon>
        <taxon>Chrysotila</taxon>
    </lineage>
</organism>
<keyword evidence="3" id="KW-0863">Zinc-finger</keyword>
<feature type="compositionally biased region" description="Acidic residues" evidence="6">
    <location>
        <begin position="209"/>
        <end position="218"/>
    </location>
</feature>
<evidence type="ECO:0000256" key="3">
    <source>
        <dbReference type="ARBA" id="ARBA00022771"/>
    </source>
</evidence>
<evidence type="ECO:0000256" key="4">
    <source>
        <dbReference type="ARBA" id="ARBA00022833"/>
    </source>
</evidence>
<dbReference type="SUPFAM" id="SSF57716">
    <property type="entry name" value="Glucocorticoid receptor-like (DNA-binding domain)"/>
    <property type="match status" value="1"/>
</dbReference>
<comment type="subcellular location">
    <subcellularLocation>
        <location evidence="1">Nucleus</location>
    </subcellularLocation>
</comment>
<dbReference type="GO" id="GO:0003677">
    <property type="term" value="F:DNA binding"/>
    <property type="evidence" value="ECO:0007669"/>
    <property type="project" value="InterPro"/>
</dbReference>
<evidence type="ECO:0000256" key="6">
    <source>
        <dbReference type="SAM" id="MobiDB-lite"/>
    </source>
</evidence>
<dbReference type="InterPro" id="IPR001510">
    <property type="entry name" value="Znf_PARP"/>
</dbReference>
<keyword evidence="5" id="KW-0539">Nucleus</keyword>